<keyword evidence="10" id="KW-1185">Reference proteome</keyword>
<keyword evidence="4 7" id="KW-0732">Signal</keyword>
<evidence type="ECO:0000256" key="6">
    <source>
        <dbReference type="ARBA" id="ARBA00022837"/>
    </source>
</evidence>
<evidence type="ECO:0000256" key="7">
    <source>
        <dbReference type="SAM" id="SignalP"/>
    </source>
</evidence>
<comment type="caution">
    <text evidence="9">The sequence shown here is derived from an EMBL/GenBank/DDBJ whole genome shotgun (WGS) entry which is preliminary data.</text>
</comment>
<dbReference type="Proteomes" id="UP000617628">
    <property type="component" value="Unassembled WGS sequence"/>
</dbReference>
<evidence type="ECO:0000256" key="2">
    <source>
        <dbReference type="ARBA" id="ARBA00008779"/>
    </source>
</evidence>
<dbReference type="EMBL" id="JAENIL010000021">
    <property type="protein sequence ID" value="MBK1877699.1"/>
    <property type="molecule type" value="Genomic_DNA"/>
</dbReference>
<comment type="similarity">
    <text evidence="2">Belongs to the sulfatase family.</text>
</comment>
<feature type="domain" description="Sulfatase N-terminal" evidence="8">
    <location>
        <begin position="26"/>
        <end position="386"/>
    </location>
</feature>
<organism evidence="9 10">
    <name type="scientific">Pelagicoccus mobilis</name>
    <dbReference type="NCBI Taxonomy" id="415221"/>
    <lineage>
        <taxon>Bacteria</taxon>
        <taxon>Pseudomonadati</taxon>
        <taxon>Verrucomicrobiota</taxon>
        <taxon>Opitutia</taxon>
        <taxon>Puniceicoccales</taxon>
        <taxon>Pelagicoccaceae</taxon>
        <taxon>Pelagicoccus</taxon>
    </lineage>
</organism>
<evidence type="ECO:0000259" key="8">
    <source>
        <dbReference type="Pfam" id="PF00884"/>
    </source>
</evidence>
<comment type="cofactor">
    <cofactor evidence="1">
        <name>Ca(2+)</name>
        <dbReference type="ChEBI" id="CHEBI:29108"/>
    </cofactor>
</comment>
<evidence type="ECO:0000256" key="1">
    <source>
        <dbReference type="ARBA" id="ARBA00001913"/>
    </source>
</evidence>
<dbReference type="GO" id="GO:0004423">
    <property type="term" value="F:iduronate-2-sulfatase activity"/>
    <property type="evidence" value="ECO:0007669"/>
    <property type="project" value="InterPro"/>
</dbReference>
<dbReference type="GO" id="GO:0005737">
    <property type="term" value="C:cytoplasm"/>
    <property type="evidence" value="ECO:0007669"/>
    <property type="project" value="TreeGrafter"/>
</dbReference>
<dbReference type="PANTHER" id="PTHR45953">
    <property type="entry name" value="IDURONATE 2-SULFATASE"/>
    <property type="match status" value="1"/>
</dbReference>
<dbReference type="InterPro" id="IPR000917">
    <property type="entry name" value="Sulfatase_N"/>
</dbReference>
<dbReference type="Gene3D" id="3.40.720.10">
    <property type="entry name" value="Alkaline Phosphatase, subunit A"/>
    <property type="match status" value="1"/>
</dbReference>
<sequence length="499" mass="55490">MRVLLQKGAFLVASIALFAASVEAKKNVLLILVDDLKPEFGTYGAEHVVSPNLDRLAERGIRFDRAYCNQAVCAPSRNNLMVGLRSTSTGLYGLRHGFRMVVPEAVTLTQYFMKHGYTAEGIGKVFHIGHGNYGDPESWSVPFHKDKVIDYVLEESTGGQLTREEAFFSNQRLNEVRSLPRGAAWEKADVDDDAYADGRIALEGIKRLQKFKKSGEPFFLALGFTKPHLPCNAPTKYWDFYDPSGFKLTERHALPDGAPEYAGKNAGGEVANYFPVPSEGVGQDEELARTLMHAYFASLSYMDAQVGRVIDELDRLGMGDDTVIALWGDHGWHFGDHGSWTKHTNYEQDNRIPLIFVAPGIANPGTSTKAFAETVDIYPTLTELAGLPAPEVPQGLDGASLVPVLENPRKSIRNHAYHSFNRKDIVGRAIRTERYRMVQWKEAGAPESKAEYELYDYKADAFETKNIAMTHPEVLEKMRAILAKHPEAKAPLKGKNAAR</sequence>
<evidence type="ECO:0000256" key="5">
    <source>
        <dbReference type="ARBA" id="ARBA00022801"/>
    </source>
</evidence>
<dbReference type="AlphaFoldDB" id="A0A934VRP5"/>
<dbReference type="Pfam" id="PF00884">
    <property type="entry name" value="Sulfatase"/>
    <property type="match status" value="1"/>
</dbReference>
<protein>
    <submittedName>
        <fullName evidence="9">Sulfatase</fullName>
    </submittedName>
</protein>
<feature type="chain" id="PRO_5037519337" evidence="7">
    <location>
        <begin position="20"/>
        <end position="499"/>
    </location>
</feature>
<dbReference type="SUPFAM" id="SSF53649">
    <property type="entry name" value="Alkaline phosphatase-like"/>
    <property type="match status" value="1"/>
</dbReference>
<dbReference type="InterPro" id="IPR035874">
    <property type="entry name" value="IDS"/>
</dbReference>
<accession>A0A934VRP5</accession>
<evidence type="ECO:0000256" key="4">
    <source>
        <dbReference type="ARBA" id="ARBA00022729"/>
    </source>
</evidence>
<evidence type="ECO:0000313" key="9">
    <source>
        <dbReference type="EMBL" id="MBK1877699.1"/>
    </source>
</evidence>
<dbReference type="CDD" id="cd16030">
    <property type="entry name" value="iduronate-2-sulfatase"/>
    <property type="match status" value="1"/>
</dbReference>
<dbReference type="InterPro" id="IPR017850">
    <property type="entry name" value="Alkaline_phosphatase_core_sf"/>
</dbReference>
<dbReference type="RefSeq" id="WP_200355912.1">
    <property type="nucleotide sequence ID" value="NZ_JAENIL010000021.1"/>
</dbReference>
<name>A0A934VRP5_9BACT</name>
<feature type="signal peptide" evidence="7">
    <location>
        <begin position="1"/>
        <end position="19"/>
    </location>
</feature>
<gene>
    <name evidence="9" type="ORF">JIN87_12545</name>
</gene>
<keyword evidence="3" id="KW-0479">Metal-binding</keyword>
<reference evidence="9" key="1">
    <citation type="submission" date="2021-01" db="EMBL/GenBank/DDBJ databases">
        <title>Modified the classification status of verrucomicrobia.</title>
        <authorList>
            <person name="Feng X."/>
        </authorList>
    </citation>
    <scope>NUCLEOTIDE SEQUENCE</scope>
    <source>
        <strain evidence="9">KCTC 13126</strain>
    </source>
</reference>
<evidence type="ECO:0000256" key="3">
    <source>
        <dbReference type="ARBA" id="ARBA00022723"/>
    </source>
</evidence>
<dbReference type="PANTHER" id="PTHR45953:SF1">
    <property type="entry name" value="IDURONATE 2-SULFATASE"/>
    <property type="match status" value="1"/>
</dbReference>
<keyword evidence="5" id="KW-0378">Hydrolase</keyword>
<keyword evidence="6" id="KW-0106">Calcium</keyword>
<evidence type="ECO:0000313" key="10">
    <source>
        <dbReference type="Proteomes" id="UP000617628"/>
    </source>
</evidence>
<proteinExistence type="inferred from homology"/>
<dbReference type="GO" id="GO:0046872">
    <property type="term" value="F:metal ion binding"/>
    <property type="evidence" value="ECO:0007669"/>
    <property type="project" value="UniProtKB-KW"/>
</dbReference>